<dbReference type="PANTHER" id="PTHR22762">
    <property type="entry name" value="ALPHA-GLUCOSIDASE"/>
    <property type="match status" value="1"/>
</dbReference>
<dbReference type="RefSeq" id="WP_289454545.1">
    <property type="nucleotide sequence ID" value="NZ_JAUCGQ010000001.1"/>
</dbReference>
<dbReference type="CDD" id="cd06595">
    <property type="entry name" value="GH31_u1"/>
    <property type="match status" value="1"/>
</dbReference>
<keyword evidence="6" id="KW-1185">Reference proteome</keyword>
<dbReference type="InterPro" id="IPR017853">
    <property type="entry name" value="GH"/>
</dbReference>
<dbReference type="Pfam" id="PF01055">
    <property type="entry name" value="Glyco_hydro_31_2nd"/>
    <property type="match status" value="1"/>
</dbReference>
<dbReference type="Proteomes" id="UP001529338">
    <property type="component" value="Unassembled WGS sequence"/>
</dbReference>
<dbReference type="Gene3D" id="2.60.40.1180">
    <property type="entry name" value="Golgi alpha-mannosidase II"/>
    <property type="match status" value="2"/>
</dbReference>
<dbReference type="Gene3D" id="2.60.40.1760">
    <property type="entry name" value="glycosyl hydrolase (family 31)"/>
    <property type="match status" value="1"/>
</dbReference>
<evidence type="ECO:0000259" key="4">
    <source>
        <dbReference type="Pfam" id="PF21365"/>
    </source>
</evidence>
<accession>A0ABT7SEY1</accession>
<feature type="domain" description="Glycoside hydrolase family 31 TIM barrel" evidence="3">
    <location>
        <begin position="189"/>
        <end position="491"/>
    </location>
</feature>
<comment type="caution">
    <text evidence="5">The sequence shown here is derived from an EMBL/GenBank/DDBJ whole genome shotgun (WGS) entry which is preliminary data.</text>
</comment>
<reference evidence="5 6" key="1">
    <citation type="submission" date="2023-06" db="EMBL/GenBank/DDBJ databases">
        <title>Cellulomonas sp. MW4 Whole genome sequence.</title>
        <authorList>
            <person name="Park S."/>
        </authorList>
    </citation>
    <scope>NUCLEOTIDE SEQUENCE [LARGE SCALE GENOMIC DNA]</scope>
    <source>
        <strain evidence="5 6">MW4</strain>
    </source>
</reference>
<evidence type="ECO:0000313" key="5">
    <source>
        <dbReference type="EMBL" id="MDM7854727.1"/>
    </source>
</evidence>
<dbReference type="InterPro" id="IPR013780">
    <property type="entry name" value="Glyco_hydro_b"/>
</dbReference>
<dbReference type="SUPFAM" id="SSF51011">
    <property type="entry name" value="Glycosyl hydrolase domain"/>
    <property type="match status" value="1"/>
</dbReference>
<dbReference type="InterPro" id="IPR048395">
    <property type="entry name" value="Glyco_hydro_31_C"/>
</dbReference>
<dbReference type="GO" id="GO:0016787">
    <property type="term" value="F:hydrolase activity"/>
    <property type="evidence" value="ECO:0007669"/>
    <property type="project" value="UniProtKB-KW"/>
</dbReference>
<name>A0ABT7SEY1_9CELL</name>
<dbReference type="InterPro" id="IPR000322">
    <property type="entry name" value="Glyco_hydro_31_TIM"/>
</dbReference>
<proteinExistence type="inferred from homology"/>
<dbReference type="EMBL" id="JAUCGQ010000001">
    <property type="protein sequence ID" value="MDM7854727.1"/>
    <property type="molecule type" value="Genomic_DNA"/>
</dbReference>
<evidence type="ECO:0000256" key="1">
    <source>
        <dbReference type="ARBA" id="ARBA00007806"/>
    </source>
</evidence>
<evidence type="ECO:0000256" key="2">
    <source>
        <dbReference type="RuleBase" id="RU361185"/>
    </source>
</evidence>
<gene>
    <name evidence="5" type="ORF">QRT04_07275</name>
</gene>
<evidence type="ECO:0000259" key="3">
    <source>
        <dbReference type="Pfam" id="PF01055"/>
    </source>
</evidence>
<comment type="similarity">
    <text evidence="1 2">Belongs to the glycosyl hydrolase 31 family.</text>
</comment>
<dbReference type="Pfam" id="PF21365">
    <property type="entry name" value="Glyco_hydro_31_3rd"/>
    <property type="match status" value="1"/>
</dbReference>
<keyword evidence="2" id="KW-0326">Glycosidase</keyword>
<sequence length="785" mass="85609">MRTLDTHPVADPRAVVTGDGYRITVLTDGLVRLEHAPDGRFEDRASAFAVNRALPVPDFQVVDTGTHLEVVTRRFRLTYDKGPFTTSGLSVAVGGNVSAYHSVWRYGEPTGDLGGTARTLDEIDGRVALEPGVVSRRGFAVVDDSRSPVLEADGWVTPRDGTRQDLYVFAYGLDHADAVRALYAVSGAPPLLPRWALGTWWSRFHRYTADSYLALMDRFRDAGIPLSVAVIDMDWHLTDVDPRHGSGWTGYTWDRALFPDPDAFLAELHRRGLRVTLNVHPADGVRSFEDSYPAMAAALGVSDGEPVAFDVTNREFVTAYLEILHRGLEAQGVDFWWIDWQSGAHSRLAGLDPLWMLNHFHWLDNARDDRPGLILSRYAGPGSHRYPIGFSGDAVVSWASLAFQPEFTATAANVGYGWWSHDIGGHMHGVKDDELATRWVQLGTFSPVLRLHSSANAFGTKEPWSFGLEAERVQTQFLRLRHRLLPYLHTMNHRAHAGAALVEPLYYRWPHATQAYEHPTQFTFGTQLVVAPVVQPASRTSRLARVPAWLPAGTWVDVLTGLVYDGDRELAFHRPLEALPVLAPAGAIVPLDGAAVPGAASDLPEHVELLVAAGADGAFELVEDAGSRDPAGIVRTAITFDQAAGRLTVRPAEGATEVLPPRRTWTFTFLSLDPGRAPAVAVDGVTVDAQESRQDGRVSVTVADAEPGAALTVDLGPAPDLAPNDVPARSFALLDAAQIELDVKERAHAVVASDRPLHVRLSSLTALAVDPDVHAALEELMLARP</sequence>
<organism evidence="5 6">
    <name type="scientific">Cellulomonas alba</name>
    <dbReference type="NCBI Taxonomy" id="3053467"/>
    <lineage>
        <taxon>Bacteria</taxon>
        <taxon>Bacillati</taxon>
        <taxon>Actinomycetota</taxon>
        <taxon>Actinomycetes</taxon>
        <taxon>Micrococcales</taxon>
        <taxon>Cellulomonadaceae</taxon>
        <taxon>Cellulomonas</taxon>
    </lineage>
</organism>
<evidence type="ECO:0000313" key="6">
    <source>
        <dbReference type="Proteomes" id="UP001529338"/>
    </source>
</evidence>
<dbReference type="SUPFAM" id="SSF51445">
    <property type="entry name" value="(Trans)glycosidases"/>
    <property type="match status" value="1"/>
</dbReference>
<dbReference type="Gene3D" id="3.20.20.80">
    <property type="entry name" value="Glycosidases"/>
    <property type="match status" value="1"/>
</dbReference>
<dbReference type="PANTHER" id="PTHR22762:SF89">
    <property type="entry name" value="ALPHA-XYLOSIDASE"/>
    <property type="match status" value="1"/>
</dbReference>
<keyword evidence="2 5" id="KW-0378">Hydrolase</keyword>
<feature type="domain" description="Glycosyl hydrolase family 31 C-terminal" evidence="4">
    <location>
        <begin position="498"/>
        <end position="589"/>
    </location>
</feature>
<protein>
    <submittedName>
        <fullName evidence="5">Glycoside hydrolase family 31 protein</fullName>
    </submittedName>
</protein>